<keyword evidence="1" id="KW-0805">Transcription regulation</keyword>
<dbReference type="Proteomes" id="UP001518989">
    <property type="component" value="Unassembled WGS sequence"/>
</dbReference>
<dbReference type="RefSeq" id="WP_207415732.1">
    <property type="nucleotide sequence ID" value="NZ_CP061178.1"/>
</dbReference>
<organism evidence="6 7">
    <name type="scientific">Roseomonas haemaphysalidis</name>
    <dbReference type="NCBI Taxonomy" id="2768162"/>
    <lineage>
        <taxon>Bacteria</taxon>
        <taxon>Pseudomonadati</taxon>
        <taxon>Pseudomonadota</taxon>
        <taxon>Alphaproteobacteria</taxon>
        <taxon>Acetobacterales</taxon>
        <taxon>Roseomonadaceae</taxon>
        <taxon>Roseomonas</taxon>
    </lineage>
</organism>
<dbReference type="InterPro" id="IPR046335">
    <property type="entry name" value="LacI/GalR-like_sensor"/>
</dbReference>
<dbReference type="SMART" id="SM00354">
    <property type="entry name" value="HTH_LACI"/>
    <property type="match status" value="1"/>
</dbReference>
<sequence length="349" mass="36858">MRRATVKDVAALAEVSVTAVSRYLNAGLTLPPDTAGRIDRAVRQLDYRPNRLARSLSLGRSDTIGLVVPEIANPFFAHLAAAVEEAAEAEGLGLLLCATLNRLDRELDYLERLRSHQVDGLIFLTNHGDDGRLAERIAALPGIVLIDEDVAGTEVPKLFCDNAQGGRLAGDHLLAAGHRRLGLVGGPDGLFSSSERRAGLQAAADAAPGASLDWSISGPHTPEQGRAAAAAWLALDARPTGLFIGSGTLLSGFLEAVREAGVAVPADVSLVAFDDVGPLHLFNPPITAIRQPVAAFGRRGVALLRGRLRGEPVGPPVRLPVELVVRHSVAPPPARRPRSSRPTRKAIHP</sequence>
<dbReference type="InterPro" id="IPR028082">
    <property type="entry name" value="Peripla_BP_I"/>
</dbReference>
<evidence type="ECO:0000256" key="1">
    <source>
        <dbReference type="ARBA" id="ARBA00023015"/>
    </source>
</evidence>
<feature type="compositionally biased region" description="Basic residues" evidence="4">
    <location>
        <begin position="335"/>
        <end position="349"/>
    </location>
</feature>
<evidence type="ECO:0000256" key="3">
    <source>
        <dbReference type="ARBA" id="ARBA00023163"/>
    </source>
</evidence>
<reference evidence="6 7" key="1">
    <citation type="submission" date="2020-09" db="EMBL/GenBank/DDBJ databases">
        <title>Roseomonas.</title>
        <authorList>
            <person name="Zhu W."/>
        </authorList>
    </citation>
    <scope>NUCLEOTIDE SEQUENCE [LARGE SCALE GENOMIC DNA]</scope>
    <source>
        <strain evidence="6 7">573</strain>
    </source>
</reference>
<evidence type="ECO:0000313" key="6">
    <source>
        <dbReference type="EMBL" id="MBO1078303.1"/>
    </source>
</evidence>
<dbReference type="PROSITE" id="PS00356">
    <property type="entry name" value="HTH_LACI_1"/>
    <property type="match status" value="1"/>
</dbReference>
<accession>A0ABS3KNX3</accession>
<dbReference type="SUPFAM" id="SSF47413">
    <property type="entry name" value="lambda repressor-like DNA-binding domains"/>
    <property type="match status" value="1"/>
</dbReference>
<dbReference type="CDD" id="cd06267">
    <property type="entry name" value="PBP1_LacI_sugar_binding-like"/>
    <property type="match status" value="1"/>
</dbReference>
<gene>
    <name evidence="6" type="ORF">IAI61_04625</name>
</gene>
<dbReference type="SUPFAM" id="SSF53822">
    <property type="entry name" value="Periplasmic binding protein-like I"/>
    <property type="match status" value="1"/>
</dbReference>
<name>A0ABS3KNX3_9PROT</name>
<dbReference type="GO" id="GO:0003677">
    <property type="term" value="F:DNA binding"/>
    <property type="evidence" value="ECO:0007669"/>
    <property type="project" value="UniProtKB-KW"/>
</dbReference>
<evidence type="ECO:0000256" key="2">
    <source>
        <dbReference type="ARBA" id="ARBA00023125"/>
    </source>
</evidence>
<protein>
    <submittedName>
        <fullName evidence="6">LacI family DNA-binding transcriptional regulator</fullName>
    </submittedName>
</protein>
<dbReference type="CDD" id="cd01392">
    <property type="entry name" value="HTH_LacI"/>
    <property type="match status" value="1"/>
</dbReference>
<proteinExistence type="predicted"/>
<dbReference type="Gene3D" id="1.10.260.40">
    <property type="entry name" value="lambda repressor-like DNA-binding domains"/>
    <property type="match status" value="1"/>
</dbReference>
<dbReference type="InterPro" id="IPR010982">
    <property type="entry name" value="Lambda_DNA-bd_dom_sf"/>
</dbReference>
<feature type="region of interest" description="Disordered" evidence="4">
    <location>
        <begin position="330"/>
        <end position="349"/>
    </location>
</feature>
<keyword evidence="7" id="KW-1185">Reference proteome</keyword>
<dbReference type="EMBL" id="JACTNG010000002">
    <property type="protein sequence ID" value="MBO1078303.1"/>
    <property type="molecule type" value="Genomic_DNA"/>
</dbReference>
<dbReference type="Pfam" id="PF00356">
    <property type="entry name" value="LacI"/>
    <property type="match status" value="1"/>
</dbReference>
<dbReference type="Pfam" id="PF13377">
    <property type="entry name" value="Peripla_BP_3"/>
    <property type="match status" value="1"/>
</dbReference>
<keyword evidence="2 6" id="KW-0238">DNA-binding</keyword>
<evidence type="ECO:0000256" key="4">
    <source>
        <dbReference type="SAM" id="MobiDB-lite"/>
    </source>
</evidence>
<feature type="domain" description="HTH lacI-type" evidence="5">
    <location>
        <begin position="4"/>
        <end position="58"/>
    </location>
</feature>
<dbReference type="Gene3D" id="3.40.50.2300">
    <property type="match status" value="2"/>
</dbReference>
<dbReference type="PANTHER" id="PTHR30146">
    <property type="entry name" value="LACI-RELATED TRANSCRIPTIONAL REPRESSOR"/>
    <property type="match status" value="1"/>
</dbReference>
<dbReference type="PANTHER" id="PTHR30146:SF138">
    <property type="entry name" value="TRANSCRIPTIONAL REGULATORY PROTEIN"/>
    <property type="match status" value="1"/>
</dbReference>
<evidence type="ECO:0000259" key="5">
    <source>
        <dbReference type="PROSITE" id="PS50932"/>
    </source>
</evidence>
<dbReference type="PROSITE" id="PS50932">
    <property type="entry name" value="HTH_LACI_2"/>
    <property type="match status" value="1"/>
</dbReference>
<dbReference type="InterPro" id="IPR000843">
    <property type="entry name" value="HTH_LacI"/>
</dbReference>
<evidence type="ECO:0000313" key="7">
    <source>
        <dbReference type="Proteomes" id="UP001518989"/>
    </source>
</evidence>
<comment type="caution">
    <text evidence="6">The sequence shown here is derived from an EMBL/GenBank/DDBJ whole genome shotgun (WGS) entry which is preliminary data.</text>
</comment>
<keyword evidence="3" id="KW-0804">Transcription</keyword>